<dbReference type="Gene3D" id="2.102.10.10">
    <property type="entry name" value="Rieske [2Fe-2S] iron-sulphur domain"/>
    <property type="match status" value="1"/>
</dbReference>
<dbReference type="InterPro" id="IPR036922">
    <property type="entry name" value="Rieske_2Fe-2S_sf"/>
</dbReference>
<evidence type="ECO:0000256" key="5">
    <source>
        <dbReference type="ARBA" id="ARBA00023157"/>
    </source>
</evidence>
<dbReference type="Gene3D" id="3.50.50.60">
    <property type="entry name" value="FAD/NAD(P)-binding domain"/>
    <property type="match status" value="1"/>
</dbReference>
<dbReference type="InterPro" id="IPR006076">
    <property type="entry name" value="FAD-dep_OxRdtase"/>
</dbReference>
<organism evidence="8 9">
    <name type="scientific">Microbacterium allomyrinae</name>
    <dbReference type="NCBI Taxonomy" id="2830666"/>
    <lineage>
        <taxon>Bacteria</taxon>
        <taxon>Bacillati</taxon>
        <taxon>Actinomycetota</taxon>
        <taxon>Actinomycetes</taxon>
        <taxon>Micrococcales</taxon>
        <taxon>Microbacteriaceae</taxon>
        <taxon>Microbacterium</taxon>
    </lineage>
</organism>
<dbReference type="InterPro" id="IPR036188">
    <property type="entry name" value="FAD/NAD-bd_sf"/>
</dbReference>
<evidence type="ECO:0000313" key="8">
    <source>
        <dbReference type="EMBL" id="MCC2033512.1"/>
    </source>
</evidence>
<dbReference type="GO" id="GO:0016020">
    <property type="term" value="C:membrane"/>
    <property type="evidence" value="ECO:0007669"/>
    <property type="project" value="InterPro"/>
</dbReference>
<dbReference type="EMBL" id="JAGTTN010000005">
    <property type="protein sequence ID" value="MCC2033512.1"/>
    <property type="molecule type" value="Genomic_DNA"/>
</dbReference>
<dbReference type="PANTHER" id="PTHR13847">
    <property type="entry name" value="SARCOSINE DEHYDROGENASE-RELATED"/>
    <property type="match status" value="1"/>
</dbReference>
<dbReference type="PRINTS" id="PR00162">
    <property type="entry name" value="RIESKE"/>
</dbReference>
<dbReference type="PANTHER" id="PTHR13847:SF274">
    <property type="entry name" value="RIESKE 2FE-2S IRON-SULFUR PROTEIN YHFW-RELATED"/>
    <property type="match status" value="1"/>
</dbReference>
<dbReference type="Proteomes" id="UP001139354">
    <property type="component" value="Unassembled WGS sequence"/>
</dbReference>
<dbReference type="Gene3D" id="3.30.9.10">
    <property type="entry name" value="D-Amino Acid Oxidase, subunit A, domain 2"/>
    <property type="match status" value="1"/>
</dbReference>
<dbReference type="InterPro" id="IPR017941">
    <property type="entry name" value="Rieske_2Fe-2S"/>
</dbReference>
<dbReference type="GO" id="GO:0051537">
    <property type="term" value="F:2 iron, 2 sulfur cluster binding"/>
    <property type="evidence" value="ECO:0007669"/>
    <property type="project" value="UniProtKB-KW"/>
</dbReference>
<keyword evidence="3" id="KW-0408">Iron</keyword>
<accession>A0A9X1LX62</accession>
<dbReference type="GO" id="GO:0016705">
    <property type="term" value="F:oxidoreductase activity, acting on paired donors, with incorporation or reduction of molecular oxygen"/>
    <property type="evidence" value="ECO:0007669"/>
    <property type="project" value="UniProtKB-ARBA"/>
</dbReference>
<keyword evidence="5" id="KW-1015">Disulfide bond</keyword>
<keyword evidence="2" id="KW-0479">Metal-binding</keyword>
<evidence type="ECO:0000256" key="4">
    <source>
        <dbReference type="ARBA" id="ARBA00023014"/>
    </source>
</evidence>
<evidence type="ECO:0000313" key="9">
    <source>
        <dbReference type="Proteomes" id="UP001139354"/>
    </source>
</evidence>
<sequence length="502" mass="52427">MRSLWAETAPPIPDDASAPPGGTTVVVAGAGLTGLAAATMLQSAGVRVAVVEARSIGAVTTGNTTGKLSLLQGDVLAHVREHAGDEALRAYVESNRAGQEWLCREMQGIAGAVAEESAVTYATTPAGVKTLDAEFAAAQSAGLPVERLAQPARDELGVPFEIEAALRLEAQFRLHPLRVLAELARRLRAQGVPIVTGCRMTDVAVEDHGVVVKTERGDIRAATLVLAAGASVLDRGLLFARLVPSRSFVVAYDLPAGAPSPRGMFLSVDEPSRSLRCDDVDGIRVLTIGGGAHITGRAEHTGRLLAEVDDWALSNWPAARRRTWWAAQDYRSVTHLPFAGLLPRSGGHIYAATGYGKWGMTNAVASAMRIAGRIVGSEEPWAATLDAHHAGLADIGETIQANTSVGGHLLADWVRSGVGQSTTDPPAEGSGRIARRGMSPVAESTTGGVTRRLSGVCTHLGGILTWNDAECSWDCPLHGSRFTPGGQVLEGPAVAALSTADE</sequence>
<comment type="caution">
    <text evidence="8">The sequence shown here is derived from an EMBL/GenBank/DDBJ whole genome shotgun (WGS) entry which is preliminary data.</text>
</comment>
<keyword evidence="1" id="KW-0001">2Fe-2S</keyword>
<dbReference type="GO" id="GO:0004497">
    <property type="term" value="F:monooxygenase activity"/>
    <property type="evidence" value="ECO:0007669"/>
    <property type="project" value="UniProtKB-ARBA"/>
</dbReference>
<protein>
    <submittedName>
        <fullName evidence="8">FAD-dependent oxidoreductase</fullName>
    </submittedName>
</protein>
<dbReference type="SUPFAM" id="SSF51905">
    <property type="entry name" value="FAD/NAD(P)-binding domain"/>
    <property type="match status" value="1"/>
</dbReference>
<dbReference type="SUPFAM" id="SSF50022">
    <property type="entry name" value="ISP domain"/>
    <property type="match status" value="1"/>
</dbReference>
<reference evidence="8" key="1">
    <citation type="submission" date="2021-04" db="EMBL/GenBank/DDBJ databases">
        <title>Microbacterium tenobrionis sp. nov. and Microbacterium allomyrinae sp. nov., isolated from larvae of Tenobrio molitor and Allomyrina dichotoma, respectively.</title>
        <authorList>
            <person name="Lee S.D."/>
        </authorList>
    </citation>
    <scope>NUCLEOTIDE SEQUENCE</scope>
    <source>
        <strain evidence="8">BWT-G7</strain>
    </source>
</reference>
<dbReference type="AlphaFoldDB" id="A0A9X1LX62"/>
<keyword evidence="9" id="KW-1185">Reference proteome</keyword>
<dbReference type="GO" id="GO:0046872">
    <property type="term" value="F:metal ion binding"/>
    <property type="evidence" value="ECO:0007669"/>
    <property type="project" value="UniProtKB-KW"/>
</dbReference>
<dbReference type="GO" id="GO:0005737">
    <property type="term" value="C:cytoplasm"/>
    <property type="evidence" value="ECO:0007669"/>
    <property type="project" value="TreeGrafter"/>
</dbReference>
<feature type="region of interest" description="Disordered" evidence="6">
    <location>
        <begin position="1"/>
        <end position="21"/>
    </location>
</feature>
<gene>
    <name evidence="8" type="ORF">KEC57_15090</name>
</gene>
<evidence type="ECO:0000256" key="6">
    <source>
        <dbReference type="SAM" id="MobiDB-lite"/>
    </source>
</evidence>
<keyword evidence="4" id="KW-0411">Iron-sulfur</keyword>
<name>A0A9X1LX62_9MICO</name>
<evidence type="ECO:0000256" key="3">
    <source>
        <dbReference type="ARBA" id="ARBA00023004"/>
    </source>
</evidence>
<dbReference type="Pfam" id="PF00355">
    <property type="entry name" value="Rieske"/>
    <property type="match status" value="1"/>
</dbReference>
<dbReference type="InterPro" id="IPR005805">
    <property type="entry name" value="Rieske_Fe-S_prot_C"/>
</dbReference>
<dbReference type="RefSeq" id="WP_229385515.1">
    <property type="nucleotide sequence ID" value="NZ_JAGTTN010000005.1"/>
</dbReference>
<evidence type="ECO:0000256" key="2">
    <source>
        <dbReference type="ARBA" id="ARBA00022723"/>
    </source>
</evidence>
<dbReference type="Pfam" id="PF01266">
    <property type="entry name" value="DAO"/>
    <property type="match status" value="1"/>
</dbReference>
<evidence type="ECO:0000259" key="7">
    <source>
        <dbReference type="PROSITE" id="PS51296"/>
    </source>
</evidence>
<evidence type="ECO:0000256" key="1">
    <source>
        <dbReference type="ARBA" id="ARBA00022714"/>
    </source>
</evidence>
<proteinExistence type="predicted"/>
<feature type="domain" description="Rieske" evidence="7">
    <location>
        <begin position="417"/>
        <end position="502"/>
    </location>
</feature>
<dbReference type="PROSITE" id="PS51296">
    <property type="entry name" value="RIESKE"/>
    <property type="match status" value="1"/>
</dbReference>